<keyword evidence="5" id="KW-0663">Pyridoxal phosphate</keyword>
<dbReference type="RefSeq" id="WP_011736058.1">
    <property type="nucleotide sequence ID" value="NC_008609.1"/>
</dbReference>
<dbReference type="InterPro" id="IPR050596">
    <property type="entry name" value="AspAT/PAT-like"/>
</dbReference>
<dbReference type="PROSITE" id="PS00105">
    <property type="entry name" value="AA_TRANSFER_CLASS_1"/>
    <property type="match status" value="1"/>
</dbReference>
<evidence type="ECO:0000256" key="6">
    <source>
        <dbReference type="RuleBase" id="RU000481"/>
    </source>
</evidence>
<evidence type="ECO:0000256" key="4">
    <source>
        <dbReference type="ARBA" id="ARBA00022679"/>
    </source>
</evidence>
<dbReference type="Gene3D" id="3.40.640.10">
    <property type="entry name" value="Type I PLP-dependent aspartate aminotransferase-like (Major domain)"/>
    <property type="match status" value="1"/>
</dbReference>
<keyword evidence="9" id="KW-1185">Reference proteome</keyword>
<dbReference type="STRING" id="338966.Ppro_2189"/>
<feature type="domain" description="Aminotransferase class I/classII large" evidence="7">
    <location>
        <begin position="31"/>
        <end position="382"/>
    </location>
</feature>
<dbReference type="KEGG" id="ppd:Ppro_2189"/>
<proteinExistence type="inferred from homology"/>
<name>A1AR27_PELPD</name>
<dbReference type="PANTHER" id="PTHR46383">
    <property type="entry name" value="ASPARTATE AMINOTRANSFERASE"/>
    <property type="match status" value="1"/>
</dbReference>
<dbReference type="GO" id="GO:0030170">
    <property type="term" value="F:pyridoxal phosphate binding"/>
    <property type="evidence" value="ECO:0007669"/>
    <property type="project" value="InterPro"/>
</dbReference>
<comment type="cofactor">
    <cofactor evidence="1 6">
        <name>pyridoxal 5'-phosphate</name>
        <dbReference type="ChEBI" id="CHEBI:597326"/>
    </cofactor>
</comment>
<evidence type="ECO:0000256" key="3">
    <source>
        <dbReference type="ARBA" id="ARBA00022576"/>
    </source>
</evidence>
<dbReference type="eggNOG" id="COG0436">
    <property type="taxonomic scope" value="Bacteria"/>
</dbReference>
<dbReference type="GO" id="GO:0008483">
    <property type="term" value="F:transaminase activity"/>
    <property type="evidence" value="ECO:0007669"/>
    <property type="project" value="UniProtKB-KW"/>
</dbReference>
<reference evidence="8 9" key="1">
    <citation type="submission" date="2006-10" db="EMBL/GenBank/DDBJ databases">
        <title>Complete sequence of chromosome of Pelobacter propionicus DSM 2379.</title>
        <authorList>
            <consortium name="US DOE Joint Genome Institute"/>
            <person name="Copeland A."/>
            <person name="Lucas S."/>
            <person name="Lapidus A."/>
            <person name="Barry K."/>
            <person name="Detter J.C."/>
            <person name="Glavina del Rio T."/>
            <person name="Hammon N."/>
            <person name="Israni S."/>
            <person name="Dalin E."/>
            <person name="Tice H."/>
            <person name="Pitluck S."/>
            <person name="Saunders E."/>
            <person name="Brettin T."/>
            <person name="Bruce D."/>
            <person name="Han C."/>
            <person name="Tapia R."/>
            <person name="Schmutz J."/>
            <person name="Larimer F."/>
            <person name="Land M."/>
            <person name="Hauser L."/>
            <person name="Kyrpides N."/>
            <person name="Kim E."/>
            <person name="Lovley D."/>
            <person name="Richardson P."/>
        </authorList>
    </citation>
    <scope>NUCLEOTIDE SEQUENCE [LARGE SCALE GENOMIC DNA]</scope>
    <source>
        <strain evidence="9">DSM 2379 / NBRC 103807 / OttBd1</strain>
    </source>
</reference>
<evidence type="ECO:0000256" key="2">
    <source>
        <dbReference type="ARBA" id="ARBA00007441"/>
    </source>
</evidence>
<evidence type="ECO:0000256" key="5">
    <source>
        <dbReference type="ARBA" id="ARBA00022898"/>
    </source>
</evidence>
<dbReference type="Proteomes" id="UP000006732">
    <property type="component" value="Chromosome"/>
</dbReference>
<evidence type="ECO:0000256" key="1">
    <source>
        <dbReference type="ARBA" id="ARBA00001933"/>
    </source>
</evidence>
<dbReference type="Pfam" id="PF00155">
    <property type="entry name" value="Aminotran_1_2"/>
    <property type="match status" value="1"/>
</dbReference>
<protein>
    <recommendedName>
        <fullName evidence="6">Aminotransferase</fullName>
        <ecNumber evidence="6">2.6.1.-</ecNumber>
    </recommendedName>
</protein>
<dbReference type="Gene3D" id="3.90.1150.10">
    <property type="entry name" value="Aspartate Aminotransferase, domain 1"/>
    <property type="match status" value="1"/>
</dbReference>
<accession>A1AR27</accession>
<dbReference type="InterPro" id="IPR015424">
    <property type="entry name" value="PyrdxlP-dep_Trfase"/>
</dbReference>
<dbReference type="PANTHER" id="PTHR46383:SF1">
    <property type="entry name" value="ASPARTATE AMINOTRANSFERASE"/>
    <property type="match status" value="1"/>
</dbReference>
<dbReference type="GO" id="GO:0006520">
    <property type="term" value="P:amino acid metabolic process"/>
    <property type="evidence" value="ECO:0007669"/>
    <property type="project" value="InterPro"/>
</dbReference>
<comment type="similarity">
    <text evidence="2 6">Belongs to the class-I pyridoxal-phosphate-dependent aminotransferase family.</text>
</comment>
<dbReference type="CDD" id="cd00609">
    <property type="entry name" value="AAT_like"/>
    <property type="match status" value="1"/>
</dbReference>
<dbReference type="InterPro" id="IPR004838">
    <property type="entry name" value="NHTrfase_class1_PyrdxlP-BS"/>
</dbReference>
<keyword evidence="3 6" id="KW-0032">Aminotransferase</keyword>
<evidence type="ECO:0000313" key="8">
    <source>
        <dbReference type="EMBL" id="ABK99797.1"/>
    </source>
</evidence>
<dbReference type="PRINTS" id="PR00753">
    <property type="entry name" value="ACCSYNTHASE"/>
</dbReference>
<gene>
    <name evidence="8" type="ordered locus">Ppro_2189</name>
</gene>
<keyword evidence="4 6" id="KW-0808">Transferase</keyword>
<dbReference type="EMBL" id="CP000482">
    <property type="protein sequence ID" value="ABK99797.1"/>
    <property type="molecule type" value="Genomic_DNA"/>
</dbReference>
<evidence type="ECO:0000313" key="9">
    <source>
        <dbReference type="Proteomes" id="UP000006732"/>
    </source>
</evidence>
<dbReference type="SUPFAM" id="SSF53383">
    <property type="entry name" value="PLP-dependent transferases"/>
    <property type="match status" value="1"/>
</dbReference>
<dbReference type="EC" id="2.6.1.-" evidence="6"/>
<dbReference type="HOGENOM" id="CLU_017584_4_3_7"/>
<dbReference type="AlphaFoldDB" id="A1AR27"/>
<dbReference type="InterPro" id="IPR015422">
    <property type="entry name" value="PyrdxlP-dep_Trfase_small"/>
</dbReference>
<sequence>MKLADRVHRIQPSPTLAIDAKAKALKAQGVDVISFGAGEPDFDTPDAIRDAARNAIDSGFTRYMPVGGADDLKDAIILKMKRDHGIEYSRAEICVSCGAKHSLYNISQALIQEGDEVIIPAPYWVSYPDQVVLAGGTPIFIQTDEKSDFKITPRQLEAAITPRTKAMILNSPCNPTGTSYTGEELRAIAQVCLAHDFIIISDDIYERLIYDGQVFSNIVQVAPELKQRVVLVNGVSKTYAMTGWRIGYACGPQELIAAMTKMQSQSTSNACSIAQKASVEAIAGSQEKVTAMVQEFEKRRTYIVQRLNAMPGVTCFNSTGAFYAFPNFSALYGKSFNGKIIASSTDLADYLLEEAKVALVPGVAFGDDRYARLSYAIGLESIAEGMDRLERAIQNLK</sequence>
<organism evidence="8 9">
    <name type="scientific">Pelobacter propionicus (strain DSM 2379 / NBRC 103807 / OttBd1)</name>
    <dbReference type="NCBI Taxonomy" id="338966"/>
    <lineage>
        <taxon>Bacteria</taxon>
        <taxon>Pseudomonadati</taxon>
        <taxon>Thermodesulfobacteriota</taxon>
        <taxon>Desulfuromonadia</taxon>
        <taxon>Desulfuromonadales</taxon>
        <taxon>Desulfuromonadaceae</taxon>
        <taxon>Pelobacter</taxon>
    </lineage>
</organism>
<dbReference type="FunFam" id="3.40.640.10:FF:000033">
    <property type="entry name" value="Aspartate aminotransferase"/>
    <property type="match status" value="1"/>
</dbReference>
<evidence type="ECO:0000259" key="7">
    <source>
        <dbReference type="Pfam" id="PF00155"/>
    </source>
</evidence>
<dbReference type="InterPro" id="IPR004839">
    <property type="entry name" value="Aminotransferase_I/II_large"/>
</dbReference>
<dbReference type="OrthoDB" id="9804474at2"/>
<dbReference type="InterPro" id="IPR015421">
    <property type="entry name" value="PyrdxlP-dep_Trfase_major"/>
</dbReference>